<organism evidence="2 3">
    <name type="scientific">Lophium mytilinum</name>
    <dbReference type="NCBI Taxonomy" id="390894"/>
    <lineage>
        <taxon>Eukaryota</taxon>
        <taxon>Fungi</taxon>
        <taxon>Dikarya</taxon>
        <taxon>Ascomycota</taxon>
        <taxon>Pezizomycotina</taxon>
        <taxon>Dothideomycetes</taxon>
        <taxon>Pleosporomycetidae</taxon>
        <taxon>Mytilinidiales</taxon>
        <taxon>Mytilinidiaceae</taxon>
        <taxon>Lophium</taxon>
    </lineage>
</organism>
<feature type="compositionally biased region" description="Basic residues" evidence="1">
    <location>
        <begin position="84"/>
        <end position="93"/>
    </location>
</feature>
<dbReference type="Proteomes" id="UP000799750">
    <property type="component" value="Unassembled WGS sequence"/>
</dbReference>
<name>A0A6A6RD85_9PEZI</name>
<accession>A0A6A6RD85</accession>
<gene>
    <name evidence="2" type="ORF">BU16DRAFT_576648</name>
</gene>
<proteinExistence type="predicted"/>
<feature type="compositionally biased region" description="Polar residues" evidence="1">
    <location>
        <begin position="112"/>
        <end position="129"/>
    </location>
</feature>
<feature type="compositionally biased region" description="Low complexity" evidence="1">
    <location>
        <begin position="94"/>
        <end position="108"/>
    </location>
</feature>
<dbReference type="AlphaFoldDB" id="A0A6A6RD85"/>
<protein>
    <submittedName>
        <fullName evidence="2">Uncharacterized protein</fullName>
    </submittedName>
</protein>
<dbReference type="OrthoDB" id="10454531at2759"/>
<keyword evidence="3" id="KW-1185">Reference proteome</keyword>
<sequence>MDIKLSMGSVSCCCFRDAPTIYPSSFTNPQLSSSLQRTTFTPITLITLTEFTTVHQQTMEKPTVYSQGAIKNEPQRSTTTNCKQKPKQKKKPAKAAAAANQNATPAVKTAQDGDQTTLVNNTASRMSQKTKTESGPAKSGAKTTCVVTTTGPTASATSFEDCLEGPEVEVYHNTATGRELVGIIKLRLFKYLSGAAKTAFDSSPAPTGAGPDQYVISTTSNTAFGLKAILTWMKGCAAVGKVMPLSAFPREGSVPAVASEQRSISLLDLYRVLQTARNLDLQAHTRPLIKEIKAHIFDRAPDAYALSLIWKNRTEHLHLTNFTIRHVCRHWLTGSLGDWDAVESYLEKAPGLKSEVVLEGQQKEFHYGKKKKDERYEKVPETKASVSKVNKWTAKVDHRNVEVDTTSWDWTQGNILQDIKPSPPASVCGGVSYRLSLWESLDYHYWVDETHLG</sequence>
<feature type="region of interest" description="Disordered" evidence="1">
    <location>
        <begin position="63"/>
        <end position="144"/>
    </location>
</feature>
<dbReference type="EMBL" id="MU004181">
    <property type="protein sequence ID" value="KAF2502705.1"/>
    <property type="molecule type" value="Genomic_DNA"/>
</dbReference>
<evidence type="ECO:0000313" key="2">
    <source>
        <dbReference type="EMBL" id="KAF2502705.1"/>
    </source>
</evidence>
<reference evidence="2" key="1">
    <citation type="journal article" date="2020" name="Stud. Mycol.">
        <title>101 Dothideomycetes genomes: a test case for predicting lifestyles and emergence of pathogens.</title>
        <authorList>
            <person name="Haridas S."/>
            <person name="Albert R."/>
            <person name="Binder M."/>
            <person name="Bloem J."/>
            <person name="Labutti K."/>
            <person name="Salamov A."/>
            <person name="Andreopoulos B."/>
            <person name="Baker S."/>
            <person name="Barry K."/>
            <person name="Bills G."/>
            <person name="Bluhm B."/>
            <person name="Cannon C."/>
            <person name="Castanera R."/>
            <person name="Culley D."/>
            <person name="Daum C."/>
            <person name="Ezra D."/>
            <person name="Gonzalez J."/>
            <person name="Henrissat B."/>
            <person name="Kuo A."/>
            <person name="Liang C."/>
            <person name="Lipzen A."/>
            <person name="Lutzoni F."/>
            <person name="Magnuson J."/>
            <person name="Mondo S."/>
            <person name="Nolan M."/>
            <person name="Ohm R."/>
            <person name="Pangilinan J."/>
            <person name="Park H.-J."/>
            <person name="Ramirez L."/>
            <person name="Alfaro M."/>
            <person name="Sun H."/>
            <person name="Tritt A."/>
            <person name="Yoshinaga Y."/>
            <person name="Zwiers L.-H."/>
            <person name="Turgeon B."/>
            <person name="Goodwin S."/>
            <person name="Spatafora J."/>
            <person name="Crous P."/>
            <person name="Grigoriev I."/>
        </authorList>
    </citation>
    <scope>NUCLEOTIDE SEQUENCE</scope>
    <source>
        <strain evidence="2">CBS 269.34</strain>
    </source>
</reference>
<evidence type="ECO:0000313" key="3">
    <source>
        <dbReference type="Proteomes" id="UP000799750"/>
    </source>
</evidence>
<evidence type="ECO:0000256" key="1">
    <source>
        <dbReference type="SAM" id="MobiDB-lite"/>
    </source>
</evidence>